<feature type="transmembrane region" description="Helical" evidence="2">
    <location>
        <begin position="36"/>
        <end position="54"/>
    </location>
</feature>
<feature type="transmembrane region" description="Helical" evidence="2">
    <location>
        <begin position="123"/>
        <end position="145"/>
    </location>
</feature>
<feature type="transmembrane region" description="Helical" evidence="2">
    <location>
        <begin position="341"/>
        <end position="362"/>
    </location>
</feature>
<evidence type="ECO:0000256" key="1">
    <source>
        <dbReference type="SAM" id="MobiDB-lite"/>
    </source>
</evidence>
<keyword evidence="2" id="KW-0812">Transmembrane</keyword>
<evidence type="ECO:0000313" key="3">
    <source>
        <dbReference type="EMBL" id="SCG58927.1"/>
    </source>
</evidence>
<feature type="transmembrane region" description="Helical" evidence="2">
    <location>
        <begin position="310"/>
        <end position="329"/>
    </location>
</feature>
<feature type="region of interest" description="Disordered" evidence="1">
    <location>
        <begin position="232"/>
        <end position="253"/>
    </location>
</feature>
<name>A0A1C5IKS4_9ACTN</name>
<dbReference type="RefSeq" id="WP_091062694.1">
    <property type="nucleotide sequence ID" value="NZ_FMDM01000006.1"/>
</dbReference>
<dbReference type="STRING" id="745366.GA0070213_106129"/>
<keyword evidence="2" id="KW-0472">Membrane</keyword>
<keyword evidence="4" id="KW-1185">Reference proteome</keyword>
<feature type="transmembrane region" description="Helical" evidence="2">
    <location>
        <begin position="256"/>
        <end position="274"/>
    </location>
</feature>
<keyword evidence="2" id="KW-1133">Transmembrane helix</keyword>
<feature type="transmembrane region" description="Helical" evidence="2">
    <location>
        <begin position="186"/>
        <end position="204"/>
    </location>
</feature>
<evidence type="ECO:0000313" key="4">
    <source>
        <dbReference type="Proteomes" id="UP000199360"/>
    </source>
</evidence>
<feature type="transmembrane region" description="Helical" evidence="2">
    <location>
        <begin position="280"/>
        <end position="298"/>
    </location>
</feature>
<evidence type="ECO:0000256" key="2">
    <source>
        <dbReference type="SAM" id="Phobius"/>
    </source>
</evidence>
<feature type="transmembrane region" description="Helical" evidence="2">
    <location>
        <begin position="61"/>
        <end position="82"/>
    </location>
</feature>
<dbReference type="EMBL" id="FMDM01000006">
    <property type="protein sequence ID" value="SCG58927.1"/>
    <property type="molecule type" value="Genomic_DNA"/>
</dbReference>
<organism evidence="3 4">
    <name type="scientific">Micromonospora humi</name>
    <dbReference type="NCBI Taxonomy" id="745366"/>
    <lineage>
        <taxon>Bacteria</taxon>
        <taxon>Bacillati</taxon>
        <taxon>Actinomycetota</taxon>
        <taxon>Actinomycetes</taxon>
        <taxon>Micromonosporales</taxon>
        <taxon>Micromonosporaceae</taxon>
        <taxon>Micromonospora</taxon>
    </lineage>
</organism>
<accession>A0A1C5IKS4</accession>
<dbReference type="Proteomes" id="UP000199360">
    <property type="component" value="Unassembled WGS sequence"/>
</dbReference>
<dbReference type="OrthoDB" id="8478704at2"/>
<sequence length="384" mass="39364">MTTEPLRRRLAPAVALLLLAPWTAECVWGGFTLLGMPFVVVLLAPMYGGAALLIRETARRLGLGWPGIVLLAAAFGVVQAGLVDQSLFNPGFLDDTQFADTRAAAEATLVPGLGFSARQAVDYVGNHVALTICAAIALVESYLGAARRSRPWLGRPGLAVTALLWLGGSLLVFADDGGRKGFLASPIQLVFATGLALALIAVALRRARRPAGGPRPGFSGAADPRLATAGATGPGVDAARSAGTGSEPTVAHRPPAAPWPVWPGAVVLVAYLGAAIVPGWPGIGLALALATVTAVLLTRWSRRTDWGQRHVLAAGSASVLAAAVSAYDVPTYAPSSPAADLVGDVAVSVLVVLLVGGAWWRLSRAARDRRRAAAPAGHPASPPA</sequence>
<protein>
    <submittedName>
        <fullName evidence="3">Uncharacterized protein</fullName>
    </submittedName>
</protein>
<reference evidence="4" key="1">
    <citation type="submission" date="2016-06" db="EMBL/GenBank/DDBJ databases">
        <authorList>
            <person name="Varghese N."/>
            <person name="Submissions Spin"/>
        </authorList>
    </citation>
    <scope>NUCLEOTIDE SEQUENCE [LARGE SCALE GENOMIC DNA]</scope>
    <source>
        <strain evidence="4">DSM 45647</strain>
    </source>
</reference>
<feature type="transmembrane region" description="Helical" evidence="2">
    <location>
        <begin position="157"/>
        <end position="174"/>
    </location>
</feature>
<gene>
    <name evidence="3" type="ORF">GA0070213_106129</name>
</gene>
<dbReference type="AlphaFoldDB" id="A0A1C5IKS4"/>
<proteinExistence type="predicted"/>